<dbReference type="Gene3D" id="3.30.1330.50">
    <property type="entry name" value="2-C-methyl-D-erythritol 2,4-cyclodiphosphate synthase"/>
    <property type="match status" value="1"/>
</dbReference>
<evidence type="ECO:0000259" key="2">
    <source>
        <dbReference type="Pfam" id="PF02542"/>
    </source>
</evidence>
<dbReference type="Pfam" id="PF02542">
    <property type="entry name" value="YgbB"/>
    <property type="match status" value="1"/>
</dbReference>
<dbReference type="InterPro" id="IPR003526">
    <property type="entry name" value="MECDP_synthase"/>
</dbReference>
<dbReference type="GO" id="GO:0016114">
    <property type="term" value="P:terpenoid biosynthetic process"/>
    <property type="evidence" value="ECO:0007669"/>
    <property type="project" value="InterPro"/>
</dbReference>
<sequence>MTPISLSRCIVLIYFYTCSNSLLAFGFRHDTVKTNVVNRNALRQTRHDVSDNYMDKDAYRIGLDYDIHRLVGTGNGGKPFKLGGVLVDDSKIFVVGHSDGDTLLHALADALLGATGCGDIGDYFSELDSVNKDMDSCIILESALKEASLRGYRPINIDINILLERVRLGRKLKDTIKKALYDMLGPDVMINVKAKTNEGLDAIGRGEAVACQVIAQLKCI</sequence>
<dbReference type="PANTHER" id="PTHR43181:SF1">
    <property type="entry name" value="2-C-METHYL-D-ERYTHRITOL 2,4-CYCLODIPHOSPHATE SYNTHASE, CHLOROPLASTIC"/>
    <property type="match status" value="1"/>
</dbReference>
<dbReference type="NCBIfam" id="TIGR00151">
    <property type="entry name" value="ispF"/>
    <property type="match status" value="1"/>
</dbReference>
<dbReference type="VEuPathDB" id="PiroplasmaDB:BBOV_IV002810"/>
<gene>
    <name evidence="3" type="primary">BBOV_IV002810</name>
</gene>
<dbReference type="PANTHER" id="PTHR43181">
    <property type="entry name" value="2-C-METHYL-D-ERYTHRITOL 2,4-CYCLODIPHOSPHATE SYNTHASE, CHLOROPLASTIC"/>
    <property type="match status" value="1"/>
</dbReference>
<name>S6C7M8_BABBO</name>
<keyword evidence="1" id="KW-0456">Lyase</keyword>
<keyword evidence="1" id="KW-0414">Isoprene biosynthesis</keyword>
<dbReference type="SUPFAM" id="SSF69765">
    <property type="entry name" value="IpsF-like"/>
    <property type="match status" value="1"/>
</dbReference>
<feature type="domain" description="2-C-methyl-D-erythritol 2,4-cyclodiphosphate synthase" evidence="2">
    <location>
        <begin position="60"/>
        <end position="217"/>
    </location>
</feature>
<comment type="similarity">
    <text evidence="1">Belongs to the IspF family.</text>
</comment>
<accession>S6C7M8</accession>
<proteinExistence type="evidence at transcript level"/>
<dbReference type="EC" id="4.6.1.12" evidence="1"/>
<comment type="catalytic activity">
    <reaction evidence="1">
        <text>4-CDP-2-C-methyl-D-erythritol 2-phosphate = 2-C-methyl-D-erythritol 2,4-cyclic diphosphate + CMP</text>
        <dbReference type="Rhea" id="RHEA:23864"/>
        <dbReference type="ChEBI" id="CHEBI:57919"/>
        <dbReference type="ChEBI" id="CHEBI:58483"/>
        <dbReference type="ChEBI" id="CHEBI:60377"/>
        <dbReference type="EC" id="4.6.1.12"/>
    </reaction>
</comment>
<dbReference type="InterPro" id="IPR036571">
    <property type="entry name" value="MECDP_synthase_sf"/>
</dbReference>
<dbReference type="CDD" id="cd00554">
    <property type="entry name" value="MECDP_synthase"/>
    <property type="match status" value="1"/>
</dbReference>
<evidence type="ECO:0000313" key="3">
    <source>
        <dbReference type="EMBL" id="BAN64355.1"/>
    </source>
</evidence>
<protein>
    <recommendedName>
        <fullName evidence="1">2-C-methyl-D-erythritol 2,4-cyclodiphosphate synthase</fullName>
        <ecNumber evidence="1">4.6.1.12</ecNumber>
    </recommendedName>
</protein>
<dbReference type="EMBL" id="AK440561">
    <property type="protein sequence ID" value="BAN64355.1"/>
    <property type="molecule type" value="mRNA"/>
</dbReference>
<evidence type="ECO:0000256" key="1">
    <source>
        <dbReference type="RuleBase" id="RU004395"/>
    </source>
</evidence>
<dbReference type="GO" id="GO:0008685">
    <property type="term" value="F:2-C-methyl-D-erythritol 2,4-cyclodiphosphate synthase activity"/>
    <property type="evidence" value="ECO:0007669"/>
    <property type="project" value="UniProtKB-EC"/>
</dbReference>
<organism evidence="3">
    <name type="scientific">Babesia bovis</name>
    <dbReference type="NCBI Taxonomy" id="5865"/>
    <lineage>
        <taxon>Eukaryota</taxon>
        <taxon>Sar</taxon>
        <taxon>Alveolata</taxon>
        <taxon>Apicomplexa</taxon>
        <taxon>Aconoidasida</taxon>
        <taxon>Piroplasmida</taxon>
        <taxon>Babesiidae</taxon>
        <taxon>Babesia</taxon>
    </lineage>
</organism>
<dbReference type="AlphaFoldDB" id="S6C7M8"/>
<dbReference type="HAMAP" id="MF_00107">
    <property type="entry name" value="IspF"/>
    <property type="match status" value="1"/>
</dbReference>
<reference evidence="3" key="1">
    <citation type="journal article" date="2014" name="BMC Genomics">
        <title>The Babesia bovis gene and promoter model: an update from full-length EST analysis.</title>
        <authorList>
            <person name="Yamagishi J."/>
            <person name="Wakaguri H."/>
            <person name="Yokoyama N."/>
            <person name="Yamashita R."/>
            <person name="Suzuki Y."/>
            <person name="Xuan X."/>
            <person name="Igarashi I."/>
        </authorList>
    </citation>
    <scope>NUCLEOTIDE SEQUENCE</scope>
    <source>
        <strain evidence="3">Texas</strain>
    </source>
</reference>